<keyword evidence="4 9" id="KW-0812">Transmembrane</keyword>
<dbReference type="Gene3D" id="1.20.5.1030">
    <property type="entry name" value="Preprotein translocase secy subunit"/>
    <property type="match status" value="1"/>
</dbReference>
<evidence type="ECO:0000256" key="5">
    <source>
        <dbReference type="ARBA" id="ARBA00022927"/>
    </source>
</evidence>
<dbReference type="InterPro" id="IPR001901">
    <property type="entry name" value="Translocase_SecE/Sec61-g"/>
</dbReference>
<dbReference type="PANTHER" id="PTHR33910">
    <property type="entry name" value="PROTEIN TRANSLOCASE SUBUNIT SECE"/>
    <property type="match status" value="1"/>
</dbReference>
<evidence type="ECO:0000256" key="8">
    <source>
        <dbReference type="ARBA" id="ARBA00023136"/>
    </source>
</evidence>
<dbReference type="AlphaFoldDB" id="A0A261EZC1"/>
<evidence type="ECO:0000256" key="3">
    <source>
        <dbReference type="ARBA" id="ARBA00022475"/>
    </source>
</evidence>
<evidence type="ECO:0000256" key="6">
    <source>
        <dbReference type="ARBA" id="ARBA00022989"/>
    </source>
</evidence>
<evidence type="ECO:0000256" key="7">
    <source>
        <dbReference type="ARBA" id="ARBA00023010"/>
    </source>
</evidence>
<dbReference type="GO" id="GO:0043952">
    <property type="term" value="P:protein transport by the Sec complex"/>
    <property type="evidence" value="ECO:0007669"/>
    <property type="project" value="UniProtKB-UniRule"/>
</dbReference>
<evidence type="ECO:0000256" key="1">
    <source>
        <dbReference type="ARBA" id="ARBA00004370"/>
    </source>
</evidence>
<dbReference type="GO" id="GO:0006605">
    <property type="term" value="P:protein targeting"/>
    <property type="evidence" value="ECO:0007669"/>
    <property type="project" value="UniProtKB-UniRule"/>
</dbReference>
<keyword evidence="8 9" id="KW-0472">Membrane</keyword>
<dbReference type="Pfam" id="PF00584">
    <property type="entry name" value="SecE"/>
    <property type="match status" value="1"/>
</dbReference>
<comment type="function">
    <text evidence="9">Essential subunit of the Sec protein translocation channel SecYEG. Clamps together the 2 halves of SecY. May contact the channel plug during translocation.</text>
</comment>
<keyword evidence="2 9" id="KW-0813">Transport</keyword>
<dbReference type="HAMAP" id="MF_00422">
    <property type="entry name" value="SecE"/>
    <property type="match status" value="1"/>
</dbReference>
<comment type="similarity">
    <text evidence="9">Belongs to the SecE/SEC61-gamma family.</text>
</comment>
<dbReference type="GO" id="GO:0008320">
    <property type="term" value="F:protein transmembrane transporter activity"/>
    <property type="evidence" value="ECO:0007669"/>
    <property type="project" value="UniProtKB-UniRule"/>
</dbReference>
<comment type="caution">
    <text evidence="10">The sequence shown here is derived from an EMBL/GenBank/DDBJ whole genome shotgun (WGS) entry which is preliminary data.</text>
</comment>
<evidence type="ECO:0000313" key="11">
    <source>
        <dbReference type="Proteomes" id="UP000216725"/>
    </source>
</evidence>
<name>A0A261EZC1_9BIFI</name>
<keyword evidence="11" id="KW-1185">Reference proteome</keyword>
<evidence type="ECO:0000256" key="2">
    <source>
        <dbReference type="ARBA" id="ARBA00022448"/>
    </source>
</evidence>
<keyword evidence="5 9" id="KW-0653">Protein transport</keyword>
<accession>A0A261EZC1</accession>
<gene>
    <name evidence="9" type="primary">secE</name>
    <name evidence="10" type="ORF">PSRA_0764</name>
</gene>
<keyword evidence="6 9" id="KW-1133">Transmembrane helix</keyword>
<dbReference type="GO" id="GO:0009306">
    <property type="term" value="P:protein secretion"/>
    <property type="evidence" value="ECO:0007669"/>
    <property type="project" value="UniProtKB-UniRule"/>
</dbReference>
<keyword evidence="3 9" id="KW-1003">Cell membrane</keyword>
<dbReference type="NCBIfam" id="TIGR00964">
    <property type="entry name" value="secE_bact"/>
    <property type="match status" value="1"/>
</dbReference>
<reference evidence="10 11" key="1">
    <citation type="journal article" date="2017" name="BMC Genomics">
        <title>Comparative genomic and phylogenomic analyses of the Bifidobacteriaceae family.</title>
        <authorList>
            <person name="Lugli G.A."/>
            <person name="Milani C."/>
            <person name="Turroni F."/>
            <person name="Duranti S."/>
            <person name="Mancabelli L."/>
            <person name="Mangifesta M."/>
            <person name="Ferrario C."/>
            <person name="Modesto M."/>
            <person name="Mattarelli P."/>
            <person name="Jiri K."/>
            <person name="van Sinderen D."/>
            <person name="Ventura M."/>
        </authorList>
    </citation>
    <scope>NUCLEOTIDE SEQUENCE [LARGE SCALE GENOMIC DNA]</scope>
    <source>
        <strain evidence="10 11">DSM 24742</strain>
    </source>
</reference>
<organism evidence="10 11">
    <name type="scientific">Pseudoscardovia radai</name>
    <dbReference type="NCBI Taxonomy" id="987066"/>
    <lineage>
        <taxon>Bacteria</taxon>
        <taxon>Bacillati</taxon>
        <taxon>Actinomycetota</taxon>
        <taxon>Actinomycetes</taxon>
        <taxon>Bifidobacteriales</taxon>
        <taxon>Bifidobacteriaceae</taxon>
        <taxon>Pseudoscardovia</taxon>
    </lineage>
</organism>
<dbReference type="EMBL" id="MWWR01000005">
    <property type="protein sequence ID" value="OZG52214.1"/>
    <property type="molecule type" value="Genomic_DNA"/>
</dbReference>
<dbReference type="InterPro" id="IPR005807">
    <property type="entry name" value="SecE_bac"/>
</dbReference>
<protein>
    <recommendedName>
        <fullName evidence="9">Protein translocase subunit SecE</fullName>
    </recommendedName>
</protein>
<evidence type="ECO:0000313" key="10">
    <source>
        <dbReference type="EMBL" id="OZG52214.1"/>
    </source>
</evidence>
<dbReference type="GO" id="GO:0065002">
    <property type="term" value="P:intracellular protein transmembrane transport"/>
    <property type="evidence" value="ECO:0007669"/>
    <property type="project" value="UniProtKB-UniRule"/>
</dbReference>
<evidence type="ECO:0000256" key="9">
    <source>
        <dbReference type="HAMAP-Rule" id="MF_00422"/>
    </source>
</evidence>
<dbReference type="GO" id="GO:0005886">
    <property type="term" value="C:plasma membrane"/>
    <property type="evidence" value="ECO:0007669"/>
    <property type="project" value="UniProtKB-SubCell"/>
</dbReference>
<comment type="subcellular location">
    <subcellularLocation>
        <location evidence="9">Cell membrane</location>
        <topology evidence="9">Single-pass membrane protein</topology>
    </subcellularLocation>
    <subcellularLocation>
        <location evidence="1">Membrane</location>
    </subcellularLocation>
</comment>
<dbReference type="RefSeq" id="WP_094660585.1">
    <property type="nucleotide sequence ID" value="NZ_JBKZBO010000021.1"/>
</dbReference>
<dbReference type="InterPro" id="IPR038379">
    <property type="entry name" value="SecE_sf"/>
</dbReference>
<evidence type="ECO:0000256" key="4">
    <source>
        <dbReference type="ARBA" id="ARBA00022692"/>
    </source>
</evidence>
<sequence length="75" mass="8763">MAESSTNEKPVKMNVFMRLGRFIKQIIDEMRKVVTPTRKQLFFWSLAVFIFVLLMMLLVMGLDGLFGDLVFRIFG</sequence>
<comment type="subunit">
    <text evidence="9">Component of the Sec protein translocase complex. Heterotrimer consisting of SecY, SecE and SecG subunits. The heterotrimers can form oligomers, although 1 heterotrimer is thought to be able to translocate proteins. Interacts with the ribosome. Interacts with SecDF, and other proteins may be involved. Interacts with SecA.</text>
</comment>
<keyword evidence="7 9" id="KW-0811">Translocation</keyword>
<proteinExistence type="inferred from homology"/>
<feature type="transmembrane region" description="Helical" evidence="9">
    <location>
        <begin position="41"/>
        <end position="62"/>
    </location>
</feature>
<dbReference type="Proteomes" id="UP000216725">
    <property type="component" value="Unassembled WGS sequence"/>
</dbReference>
<dbReference type="PANTHER" id="PTHR33910:SF1">
    <property type="entry name" value="PROTEIN TRANSLOCASE SUBUNIT SECE"/>
    <property type="match status" value="1"/>
</dbReference>
<dbReference type="OrthoDB" id="9805743at2"/>